<protein>
    <submittedName>
        <fullName evidence="5">Alpha-glucosides-binding periplasmic protein AglE</fullName>
    </submittedName>
</protein>
<keyword evidence="3" id="KW-0813">Transport</keyword>
<dbReference type="Gene3D" id="3.40.190.10">
    <property type="entry name" value="Periplasmic binding protein-like II"/>
    <property type="match status" value="2"/>
</dbReference>
<evidence type="ECO:0000313" key="5">
    <source>
        <dbReference type="EMBL" id="AHC16302.1"/>
    </source>
</evidence>
<dbReference type="OrthoDB" id="94797at2"/>
<dbReference type="AlphaFoldDB" id="V5WKE5"/>
<dbReference type="PANTHER" id="PTHR43649">
    <property type="entry name" value="ARABINOSE-BINDING PROTEIN-RELATED"/>
    <property type="match status" value="1"/>
</dbReference>
<accession>V5WKE5</accession>
<keyword evidence="6" id="KW-1185">Reference proteome</keyword>
<gene>
    <name evidence="5" type="ORF">L21SP2_2956</name>
</gene>
<dbReference type="KEGG" id="slr:L21SP2_2956"/>
<keyword evidence="4" id="KW-0732">Signal</keyword>
<dbReference type="InterPro" id="IPR006059">
    <property type="entry name" value="SBP"/>
</dbReference>
<dbReference type="RefSeq" id="WP_024269199.1">
    <property type="nucleotide sequence ID" value="NC_023035.1"/>
</dbReference>
<sequence length="449" mass="49948">MPRTKWSVLLITVLAAFVLLFAGCGDDAEDAASEPVNEEYVNNAWTDGEDLSGTTVNIFGAFVDVDAERFEETMVPFEEATGIDIVYEGSGDFETLVRVRSEGGDPPDIAAFPQPGLMADLTRQGYIQDMGEWFSMDYLQEQYSDAWIDLSYVDDVIAGVWYRANLKSLVWYAKPVFEDEGYEIPQTWDELLALSDQMVEDGYTPWSISMESSGATGWVATDWVEDVLLRTEPPEVYDAWVAGELPFNSPEIKRALDIIGEIWFNEDYVLGGTDAILTVPFGDGPTPLLQDPPFALMHRQASFITGFFPEGGDEVEQGLIDYFYLPSIDEEEGKPVLGAGDIYSAFTDRPEVRAAMRYLSQGISTKAWVEAGGFVSPHNDASLDWYPSPVERGYAEIIREADTFRFDASDLMPGAVGAGTFWTGMVDWVNNQGENVDQILDNIDESYPE</sequence>
<dbReference type="EMBL" id="CP006939">
    <property type="protein sequence ID" value="AHC16302.1"/>
    <property type="molecule type" value="Genomic_DNA"/>
</dbReference>
<dbReference type="Pfam" id="PF01547">
    <property type="entry name" value="SBP_bac_1"/>
    <property type="match status" value="1"/>
</dbReference>
<dbReference type="HOGENOM" id="CLU_027068_0_0_12"/>
<reference evidence="5 6" key="1">
    <citation type="journal article" date="2015" name="Stand. Genomic Sci.">
        <title>Complete genome sequence and description of Salinispira pacifica gen. nov., sp. nov., a novel spirochaete isolated form a hypersaline microbial mat.</title>
        <authorList>
            <person name="Ben Hania W."/>
            <person name="Joseph M."/>
            <person name="Schumann P."/>
            <person name="Bunk B."/>
            <person name="Fiebig A."/>
            <person name="Sproer C."/>
            <person name="Klenk H.P."/>
            <person name="Fardeau M.L."/>
            <person name="Spring S."/>
        </authorList>
    </citation>
    <scope>NUCLEOTIDE SEQUENCE [LARGE SCALE GENOMIC DNA]</scope>
    <source>
        <strain evidence="5 6">L21-RPul-D2</strain>
    </source>
</reference>
<dbReference type="SUPFAM" id="SSF53850">
    <property type="entry name" value="Periplasmic binding protein-like II"/>
    <property type="match status" value="1"/>
</dbReference>
<proteinExistence type="inferred from homology"/>
<dbReference type="PROSITE" id="PS51257">
    <property type="entry name" value="PROKAR_LIPOPROTEIN"/>
    <property type="match status" value="1"/>
</dbReference>
<dbReference type="Proteomes" id="UP000018680">
    <property type="component" value="Chromosome"/>
</dbReference>
<organism evidence="5 6">
    <name type="scientific">Salinispira pacifica</name>
    <dbReference type="NCBI Taxonomy" id="1307761"/>
    <lineage>
        <taxon>Bacteria</taxon>
        <taxon>Pseudomonadati</taxon>
        <taxon>Spirochaetota</taxon>
        <taxon>Spirochaetia</taxon>
        <taxon>Spirochaetales</taxon>
        <taxon>Spirochaetaceae</taxon>
        <taxon>Salinispira</taxon>
    </lineage>
</organism>
<dbReference type="PATRIC" id="fig|1307761.3.peg.2946"/>
<dbReference type="GO" id="GO:0042597">
    <property type="term" value="C:periplasmic space"/>
    <property type="evidence" value="ECO:0007669"/>
    <property type="project" value="UniProtKB-SubCell"/>
</dbReference>
<comment type="subcellular location">
    <subcellularLocation>
        <location evidence="1">Periplasm</location>
    </subcellularLocation>
</comment>
<feature type="signal peptide" evidence="4">
    <location>
        <begin position="1"/>
        <end position="22"/>
    </location>
</feature>
<evidence type="ECO:0000256" key="2">
    <source>
        <dbReference type="ARBA" id="ARBA00008520"/>
    </source>
</evidence>
<comment type="similarity">
    <text evidence="2">Belongs to the bacterial solute-binding protein 1 family.</text>
</comment>
<evidence type="ECO:0000313" key="6">
    <source>
        <dbReference type="Proteomes" id="UP000018680"/>
    </source>
</evidence>
<evidence type="ECO:0000256" key="4">
    <source>
        <dbReference type="SAM" id="SignalP"/>
    </source>
</evidence>
<evidence type="ECO:0000256" key="1">
    <source>
        <dbReference type="ARBA" id="ARBA00004418"/>
    </source>
</evidence>
<feature type="chain" id="PRO_5004741963" evidence="4">
    <location>
        <begin position="23"/>
        <end position="449"/>
    </location>
</feature>
<dbReference type="InterPro" id="IPR050490">
    <property type="entry name" value="Bact_solute-bd_prot1"/>
</dbReference>
<name>V5WKE5_9SPIO</name>
<dbReference type="STRING" id="1307761.L21SP2_2956"/>
<dbReference type="PANTHER" id="PTHR43649:SF29">
    <property type="entry name" value="OSMOPROTECTIVE COMPOUNDS-BINDING PROTEIN GGTB"/>
    <property type="match status" value="1"/>
</dbReference>
<evidence type="ECO:0000256" key="3">
    <source>
        <dbReference type="ARBA" id="ARBA00022448"/>
    </source>
</evidence>
<dbReference type="eggNOG" id="COG1653">
    <property type="taxonomic scope" value="Bacteria"/>
</dbReference>